<dbReference type="Gene3D" id="2.60.120.10">
    <property type="entry name" value="Jelly Rolls"/>
    <property type="match status" value="1"/>
</dbReference>
<keyword evidence="2" id="KW-1185">Reference proteome</keyword>
<protein>
    <submittedName>
        <fullName evidence="1">Cupin</fullName>
    </submittedName>
</protein>
<name>A0ABU5TSE0_9CYAN</name>
<sequence length="218" mass="25427">MQSTELKQAIAQDWLVNNESQCISFESMQKDLQEDSFTEKYPIPYRLYRFLTDVENIIWQEADDRLRLQKICPLVRRLLNESEWILTSFALPDRETGWSVQMIYDEPDFALTVQTVAWSPQRVSSIHNHATWGIVALIDGEEKNTFWQRSPSAEYPDRLTKTGEHTLTSGDILCLMPEAIHQIEAIGDEPTISFNIYGITNYSQRFEFDIEQHTAKIF</sequence>
<dbReference type="Proteomes" id="UP001301388">
    <property type="component" value="Unassembled WGS sequence"/>
</dbReference>
<evidence type="ECO:0000313" key="1">
    <source>
        <dbReference type="EMBL" id="MEA5480403.1"/>
    </source>
</evidence>
<reference evidence="1 2" key="1">
    <citation type="submission" date="2023-12" db="EMBL/GenBank/DDBJ databases">
        <title>Baltic Sea Cyanobacteria.</title>
        <authorList>
            <person name="Delbaje E."/>
            <person name="Fewer D.P."/>
            <person name="Shishido T.K."/>
        </authorList>
    </citation>
    <scope>NUCLEOTIDE SEQUENCE [LARGE SCALE GENOMIC DNA]</scope>
    <source>
        <strain evidence="1 2">UHCC 0370</strain>
    </source>
</reference>
<dbReference type="InterPro" id="IPR014710">
    <property type="entry name" value="RmlC-like_jellyroll"/>
</dbReference>
<proteinExistence type="predicted"/>
<dbReference type="EMBL" id="JAYGIE010000122">
    <property type="protein sequence ID" value="MEA5480403.1"/>
    <property type="molecule type" value="Genomic_DNA"/>
</dbReference>
<organism evidence="1 2">
    <name type="scientific">Pseudanabaena galeata UHCC 0370</name>
    <dbReference type="NCBI Taxonomy" id="3110310"/>
    <lineage>
        <taxon>Bacteria</taxon>
        <taxon>Bacillati</taxon>
        <taxon>Cyanobacteriota</taxon>
        <taxon>Cyanophyceae</taxon>
        <taxon>Pseudanabaenales</taxon>
        <taxon>Pseudanabaenaceae</taxon>
        <taxon>Pseudanabaena</taxon>
    </lineage>
</organism>
<evidence type="ECO:0000313" key="2">
    <source>
        <dbReference type="Proteomes" id="UP001301388"/>
    </source>
</evidence>
<dbReference type="SUPFAM" id="SSF51182">
    <property type="entry name" value="RmlC-like cupins"/>
    <property type="match status" value="1"/>
</dbReference>
<dbReference type="InterPro" id="IPR011051">
    <property type="entry name" value="RmlC_Cupin_sf"/>
</dbReference>
<accession>A0ABU5TSE0</accession>
<comment type="caution">
    <text evidence="1">The sequence shown here is derived from an EMBL/GenBank/DDBJ whole genome shotgun (WGS) entry which is preliminary data.</text>
</comment>
<gene>
    <name evidence="1" type="ORF">VB774_22445</name>
</gene>
<dbReference type="CDD" id="cd10548">
    <property type="entry name" value="cupin_CDO"/>
    <property type="match status" value="1"/>
</dbReference>